<dbReference type="EMBL" id="CP022385">
    <property type="protein sequence ID" value="ATA84405.1"/>
    <property type="molecule type" value="Genomic_DNA"/>
</dbReference>
<evidence type="ECO:0000313" key="1">
    <source>
        <dbReference type="EMBL" id="ATA84405.1"/>
    </source>
</evidence>
<organism evidence="1 2">
    <name type="scientific">Capnocytophaga sputigena</name>
    <dbReference type="NCBI Taxonomy" id="1019"/>
    <lineage>
        <taxon>Bacteria</taxon>
        <taxon>Pseudomonadati</taxon>
        <taxon>Bacteroidota</taxon>
        <taxon>Flavobacteriia</taxon>
        <taxon>Flavobacteriales</taxon>
        <taxon>Flavobacteriaceae</taxon>
        <taxon>Capnocytophaga</taxon>
    </lineage>
</organism>
<gene>
    <name evidence="1" type="ORF">CGC55_07770</name>
</gene>
<keyword evidence="2" id="KW-1185">Reference proteome</keyword>
<proteinExistence type="predicted"/>
<reference evidence="2" key="1">
    <citation type="submission" date="2017-06" db="EMBL/GenBank/DDBJ databases">
        <title>Capnocytophaga spp. assemblies.</title>
        <authorList>
            <person name="Gulvik C.A."/>
        </authorList>
    </citation>
    <scope>NUCLEOTIDE SEQUENCE [LARGE SCALE GENOMIC DNA]</scope>
    <source>
        <strain evidence="2">KC1668</strain>
    </source>
</reference>
<dbReference type="Proteomes" id="UP000217301">
    <property type="component" value="Chromosome"/>
</dbReference>
<sequence>MGSIKKCDMKILPIKKILSFFAILMLISCYHSGSHKVIDKKPKKAILGEDYTIEKYRSKCTSGQITFQIVDDAGKTPDVPFYIEYNGMFFFDKPIVTFRVFSDRKYNFNIGSHTSQTMKILNIKPQSGDSLVIKVEIVDEGILARKKIRFK</sequence>
<accession>A0ABN5BJU7</accession>
<name>A0ABN5BJU7_CAPSP</name>
<evidence type="ECO:0000313" key="2">
    <source>
        <dbReference type="Proteomes" id="UP000217301"/>
    </source>
</evidence>
<dbReference type="PROSITE" id="PS51257">
    <property type="entry name" value="PROKAR_LIPOPROTEIN"/>
    <property type="match status" value="1"/>
</dbReference>
<protein>
    <submittedName>
        <fullName evidence="1">Uncharacterized protein</fullName>
    </submittedName>
</protein>